<dbReference type="PANTHER" id="PTHR14336">
    <property type="entry name" value="TANDEM PH DOMAIN CONTAINING PROTEIN"/>
    <property type="match status" value="1"/>
</dbReference>
<dbReference type="InterPro" id="IPR051707">
    <property type="entry name" value="PI-Interact_SigTrans_Reg"/>
</dbReference>
<reference evidence="3 4" key="1">
    <citation type="submission" date="2016-03" db="EMBL/GenBank/DDBJ databases">
        <authorList>
            <person name="Devillers H."/>
        </authorList>
    </citation>
    <scope>NUCLEOTIDE SEQUENCE [LARGE SCALE GENOMIC DNA]</scope>
    <source>
        <strain evidence="3">CBS 6772</strain>
    </source>
</reference>
<dbReference type="AlphaFoldDB" id="A0A1G4MCA2"/>
<dbReference type="Proteomes" id="UP000190831">
    <property type="component" value="Chromosome D"/>
</dbReference>
<dbReference type="Gene3D" id="2.30.29.30">
    <property type="entry name" value="Pleckstrin-homology domain (PH domain)/Phosphotyrosine-binding domain (PTB)"/>
    <property type="match status" value="2"/>
</dbReference>
<protein>
    <submittedName>
        <fullName evidence="3">LAFE_0D09692g1_1</fullName>
    </submittedName>
</protein>
<feature type="compositionally biased region" description="Acidic residues" evidence="1">
    <location>
        <begin position="168"/>
        <end position="179"/>
    </location>
</feature>
<evidence type="ECO:0000313" key="4">
    <source>
        <dbReference type="Proteomes" id="UP000190831"/>
    </source>
</evidence>
<proteinExistence type="predicted"/>
<dbReference type="OMA" id="GQFSYYK"/>
<gene>
    <name evidence="3" type="ORF">LAFE_0D09692G</name>
</gene>
<dbReference type="STRING" id="4955.A0A1G4MCA2"/>
<dbReference type="PROSITE" id="PS50003">
    <property type="entry name" value="PH_DOMAIN"/>
    <property type="match status" value="2"/>
</dbReference>
<keyword evidence="4" id="KW-1185">Reference proteome</keyword>
<feature type="domain" description="PH" evidence="2">
    <location>
        <begin position="227"/>
        <end position="324"/>
    </location>
</feature>
<evidence type="ECO:0000313" key="3">
    <source>
        <dbReference type="EMBL" id="SCW01307.1"/>
    </source>
</evidence>
<dbReference type="EMBL" id="LT598492">
    <property type="protein sequence ID" value="SCW01307.1"/>
    <property type="molecule type" value="Genomic_DNA"/>
</dbReference>
<dbReference type="InterPro" id="IPR011993">
    <property type="entry name" value="PH-like_dom_sf"/>
</dbReference>
<organism evidence="3 4">
    <name type="scientific">Lachancea fermentati</name>
    <name type="common">Zygosaccharomyces fermentati</name>
    <dbReference type="NCBI Taxonomy" id="4955"/>
    <lineage>
        <taxon>Eukaryota</taxon>
        <taxon>Fungi</taxon>
        <taxon>Dikarya</taxon>
        <taxon>Ascomycota</taxon>
        <taxon>Saccharomycotina</taxon>
        <taxon>Saccharomycetes</taxon>
        <taxon>Saccharomycetales</taxon>
        <taxon>Saccharomycetaceae</taxon>
        <taxon>Lachancea</taxon>
    </lineage>
</organism>
<feature type="region of interest" description="Disordered" evidence="1">
    <location>
        <begin position="147"/>
        <end position="179"/>
    </location>
</feature>
<dbReference type="SUPFAM" id="SSF50729">
    <property type="entry name" value="PH domain-like"/>
    <property type="match status" value="2"/>
</dbReference>
<dbReference type="SMART" id="SM00233">
    <property type="entry name" value="PH"/>
    <property type="match status" value="2"/>
</dbReference>
<dbReference type="OrthoDB" id="2157866at2759"/>
<feature type="domain" description="PH" evidence="2">
    <location>
        <begin position="73"/>
        <end position="147"/>
    </location>
</feature>
<dbReference type="InterPro" id="IPR001849">
    <property type="entry name" value="PH_domain"/>
</dbReference>
<evidence type="ECO:0000259" key="2">
    <source>
        <dbReference type="PROSITE" id="PS50003"/>
    </source>
</evidence>
<evidence type="ECO:0000256" key="1">
    <source>
        <dbReference type="SAM" id="MobiDB-lite"/>
    </source>
</evidence>
<sequence length="336" mass="38352">MAIDNSVKQLYSTIEFSSDVLVSSYLLKKSSSHVASVVPAKHSYHADPQSSAAATPTEPSGSHHWFLKGGNSQKYWCVLRRGQLSYYKDKSERKAVNVIPPDGILNFRVLPEELRLDIYTTDRTLQFKADNEDVLLRWKNGLQEFLNKKKPSPKTTSKDPAKAAVQDNEIENEDEMVDDDNDEDYEIISEVDLKQKRNSTDSARVIHKIPEEDKEFYAMYNPTAPMHVIQSGILYGRVKKRLGRKSWKKFKVTLNNEALLIKSASSGRSIKTITLDRVVDCVEVEGDNCYTCFAVITFEERLKFRALNEKETVDWIINLKSCVLARKKLMVGHQVK</sequence>
<dbReference type="PANTHER" id="PTHR14336:SF8">
    <property type="entry name" value="PROTEIN OPY1"/>
    <property type="match status" value="1"/>
</dbReference>
<dbReference type="Pfam" id="PF00169">
    <property type="entry name" value="PH"/>
    <property type="match status" value="2"/>
</dbReference>
<name>A0A1G4MCA2_LACFM</name>
<accession>A0A1G4MCA2</accession>